<organism evidence="6 7">
    <name type="scientific">Desmophyllum pertusum</name>
    <dbReference type="NCBI Taxonomy" id="174260"/>
    <lineage>
        <taxon>Eukaryota</taxon>
        <taxon>Metazoa</taxon>
        <taxon>Cnidaria</taxon>
        <taxon>Anthozoa</taxon>
        <taxon>Hexacorallia</taxon>
        <taxon>Scleractinia</taxon>
        <taxon>Caryophylliina</taxon>
        <taxon>Caryophylliidae</taxon>
        <taxon>Desmophyllum</taxon>
    </lineage>
</organism>
<feature type="region of interest" description="Disordered" evidence="4">
    <location>
        <begin position="321"/>
        <end position="725"/>
    </location>
</feature>
<dbReference type="PROSITE" id="PS00107">
    <property type="entry name" value="PROTEIN_KINASE_ATP"/>
    <property type="match status" value="1"/>
</dbReference>
<evidence type="ECO:0000256" key="3">
    <source>
        <dbReference type="PROSITE-ProRule" id="PRU10141"/>
    </source>
</evidence>
<feature type="compositionally biased region" description="Basic and acidic residues" evidence="4">
    <location>
        <begin position="662"/>
        <end position="679"/>
    </location>
</feature>
<dbReference type="Proteomes" id="UP001163046">
    <property type="component" value="Unassembled WGS sequence"/>
</dbReference>
<feature type="compositionally biased region" description="Basic and acidic residues" evidence="4">
    <location>
        <begin position="443"/>
        <end position="473"/>
    </location>
</feature>
<dbReference type="SMART" id="SM00220">
    <property type="entry name" value="S_TKc"/>
    <property type="match status" value="1"/>
</dbReference>
<feature type="compositionally biased region" description="Acidic residues" evidence="4">
    <location>
        <begin position="474"/>
        <end position="493"/>
    </location>
</feature>
<dbReference type="InterPro" id="IPR011009">
    <property type="entry name" value="Kinase-like_dom_sf"/>
</dbReference>
<dbReference type="PROSITE" id="PS50011">
    <property type="entry name" value="PROTEIN_KINASE_DOM"/>
    <property type="match status" value="1"/>
</dbReference>
<feature type="compositionally biased region" description="Basic and acidic residues" evidence="4">
    <location>
        <begin position="544"/>
        <end position="559"/>
    </location>
</feature>
<dbReference type="OrthoDB" id="10027016at2759"/>
<feature type="domain" description="Protein kinase" evidence="5">
    <location>
        <begin position="33"/>
        <end position="291"/>
    </location>
</feature>
<feature type="compositionally biased region" description="Basic and acidic residues" evidence="4">
    <location>
        <begin position="637"/>
        <end position="647"/>
    </location>
</feature>
<evidence type="ECO:0000259" key="5">
    <source>
        <dbReference type="PROSITE" id="PS50011"/>
    </source>
</evidence>
<reference evidence="6" key="1">
    <citation type="submission" date="2023-01" db="EMBL/GenBank/DDBJ databases">
        <title>Genome assembly of the deep-sea coral Lophelia pertusa.</title>
        <authorList>
            <person name="Herrera S."/>
            <person name="Cordes E."/>
        </authorList>
    </citation>
    <scope>NUCLEOTIDE SEQUENCE</scope>
    <source>
        <strain evidence="6">USNM1676648</strain>
        <tissue evidence="6">Polyp</tissue>
    </source>
</reference>
<dbReference type="GO" id="GO:0005524">
    <property type="term" value="F:ATP binding"/>
    <property type="evidence" value="ECO:0007669"/>
    <property type="project" value="UniProtKB-UniRule"/>
</dbReference>
<dbReference type="AlphaFoldDB" id="A0A9X0A675"/>
<feature type="compositionally biased region" description="Basic and acidic residues" evidence="4">
    <location>
        <begin position="389"/>
        <end position="427"/>
    </location>
</feature>
<proteinExistence type="predicted"/>
<dbReference type="InterPro" id="IPR008271">
    <property type="entry name" value="Ser/Thr_kinase_AS"/>
</dbReference>
<dbReference type="Pfam" id="PF00069">
    <property type="entry name" value="Pkinase"/>
    <property type="match status" value="1"/>
</dbReference>
<dbReference type="InterPro" id="IPR017441">
    <property type="entry name" value="Protein_kinase_ATP_BS"/>
</dbReference>
<dbReference type="FunFam" id="3.30.200.20:FF:000353">
    <property type="entry name" value="Sterile20-like kinase, isoform B"/>
    <property type="match status" value="1"/>
</dbReference>
<keyword evidence="1 3" id="KW-0547">Nucleotide-binding</keyword>
<dbReference type="PROSITE" id="PS00108">
    <property type="entry name" value="PROTEIN_KINASE_ST"/>
    <property type="match status" value="1"/>
</dbReference>
<dbReference type="FunFam" id="1.10.510.10:FF:001298">
    <property type="entry name" value="STE20-like kinase"/>
    <property type="match status" value="1"/>
</dbReference>
<keyword evidence="7" id="KW-1185">Reference proteome</keyword>
<dbReference type="InterPro" id="IPR000719">
    <property type="entry name" value="Prot_kinase_dom"/>
</dbReference>
<dbReference type="PANTHER" id="PTHR46538:SF3">
    <property type="entry name" value="PROTEIN KINASE DOMAIN-CONTAINING PROTEIN"/>
    <property type="match status" value="1"/>
</dbReference>
<feature type="binding site" evidence="3">
    <location>
        <position position="62"/>
    </location>
    <ligand>
        <name>ATP</name>
        <dbReference type="ChEBI" id="CHEBI:30616"/>
    </ligand>
</feature>
<dbReference type="PANTHER" id="PTHR46538">
    <property type="entry name" value="PROTEIN KINASE DOMAIN-CONTAINING PROTEIN"/>
    <property type="match status" value="1"/>
</dbReference>
<evidence type="ECO:0000256" key="2">
    <source>
        <dbReference type="ARBA" id="ARBA00022840"/>
    </source>
</evidence>
<dbReference type="InterPro" id="IPR051585">
    <property type="entry name" value="STE20_Ser/Thr_Kinases"/>
</dbReference>
<protein>
    <recommendedName>
        <fullName evidence="5">Protein kinase domain-containing protein</fullName>
    </recommendedName>
</protein>
<evidence type="ECO:0000256" key="4">
    <source>
        <dbReference type="SAM" id="MobiDB-lite"/>
    </source>
</evidence>
<feature type="compositionally biased region" description="Basic and acidic residues" evidence="4">
    <location>
        <begin position="321"/>
        <end position="331"/>
    </location>
</feature>
<evidence type="ECO:0000313" key="6">
    <source>
        <dbReference type="EMBL" id="KAJ7392364.1"/>
    </source>
</evidence>
<feature type="compositionally biased region" description="Acidic residues" evidence="4">
    <location>
        <begin position="428"/>
        <end position="442"/>
    </location>
</feature>
<dbReference type="EMBL" id="MU825401">
    <property type="protein sequence ID" value="KAJ7392364.1"/>
    <property type="molecule type" value="Genomic_DNA"/>
</dbReference>
<feature type="compositionally biased region" description="Acidic residues" evidence="4">
    <location>
        <begin position="648"/>
        <end position="661"/>
    </location>
</feature>
<evidence type="ECO:0000256" key="1">
    <source>
        <dbReference type="ARBA" id="ARBA00022741"/>
    </source>
</evidence>
<accession>A0A9X0A675</accession>
<sequence>MTSFFKQLFPFMKVKKKKEFSYIIRGVDPNSIWSLVGELGDGSFGKVYKAERKTDGVLAAAKIIDVKDESELDDFMVEIDILSECKHKHVVGMYEAYYHENKLWMMLEFCSGGALDDLILELERGLTEEQIRIVCKQMFECLHFLHTHKVIHRDLKAGNLLLTNDGNIKIADYGVSAKNKKTIQRRTTFIGTPYWMAPEVIVTETCKDDPYDYKADIWSAGVTLIELAEMQPPYHDMHPMRVLFKIPKADPPMLKFKNRWSKDFHDFLSRCVVKSPEMRSSAADLIAHPFIADIVDNKPLKELYNEAKAIVIEEFEDLPEDKEKKGKDGLKAAESTESLGESEELSSETGSKDFEKEGEDREKVLEESTENEKETEKEEEIKESEEEFKEVAEEKKEEAEEREEKVEEKSVPDAVAKEEKPSERKEDLEEAKEDEVQEEREDVEEKKEEAEEKKEEAEEKKEEAEAEAKKEEAEQREEEAEGKQEEAEENKEEMEERKDEAEEKSEESEKPKEVAEGEKEVPEDKTKEAEENKEETEEQVEEVEDKKEDLSDETKKEPQPEEGVPEVAVQDVPAEGKEKETRQVGDKYSTRLDNILDRLEEDDEQEQPTGEGGEPSATQEKLEEGEEEKMTTIQEDEEKKDKEKSGDDEGTATEGEAEDTEDKDKEIKEVTEDENKAEDKEDEVFDANEKATIPNGDVLVQPVGKEKEPSSRTEGKQEATDVSTS</sequence>
<feature type="compositionally biased region" description="Basic and acidic residues" evidence="4">
    <location>
        <begin position="494"/>
        <end position="530"/>
    </location>
</feature>
<feature type="compositionally biased region" description="Basic and acidic residues" evidence="4">
    <location>
        <begin position="574"/>
        <end position="598"/>
    </location>
</feature>
<comment type="caution">
    <text evidence="6">The sequence shown here is derived from an EMBL/GenBank/DDBJ whole genome shotgun (WGS) entry which is preliminary data.</text>
</comment>
<gene>
    <name evidence="6" type="ORF">OS493_012024</name>
</gene>
<dbReference type="Gene3D" id="1.10.510.10">
    <property type="entry name" value="Transferase(Phosphotransferase) domain 1"/>
    <property type="match status" value="1"/>
</dbReference>
<dbReference type="Gene3D" id="3.30.200.20">
    <property type="entry name" value="Phosphorylase Kinase, domain 1"/>
    <property type="match status" value="1"/>
</dbReference>
<dbReference type="GO" id="GO:0004672">
    <property type="term" value="F:protein kinase activity"/>
    <property type="evidence" value="ECO:0007669"/>
    <property type="project" value="InterPro"/>
</dbReference>
<feature type="compositionally biased region" description="Acidic residues" evidence="4">
    <location>
        <begin position="531"/>
        <end position="543"/>
    </location>
</feature>
<dbReference type="SUPFAM" id="SSF56112">
    <property type="entry name" value="Protein kinase-like (PK-like)"/>
    <property type="match status" value="1"/>
</dbReference>
<keyword evidence="2 3" id="KW-0067">ATP-binding</keyword>
<evidence type="ECO:0000313" key="7">
    <source>
        <dbReference type="Proteomes" id="UP001163046"/>
    </source>
</evidence>
<feature type="compositionally biased region" description="Basic and acidic residues" evidence="4">
    <location>
        <begin position="350"/>
        <end position="380"/>
    </location>
</feature>
<feature type="compositionally biased region" description="Basic and acidic residues" evidence="4">
    <location>
        <begin position="704"/>
        <end position="719"/>
    </location>
</feature>
<name>A0A9X0A675_9CNID</name>